<name>A0A6I4MTV0_9ACTN</name>
<dbReference type="AlphaFoldDB" id="A0A6I4MTV0"/>
<dbReference type="PANTHER" id="PTHR37290:SF1">
    <property type="entry name" value="INNER MEMBRANE PROTEIN YIAA"/>
    <property type="match status" value="1"/>
</dbReference>
<dbReference type="Proteomes" id="UP000462055">
    <property type="component" value="Unassembled WGS sequence"/>
</dbReference>
<reference evidence="3" key="1">
    <citation type="submission" date="2019-12" db="EMBL/GenBank/DDBJ databases">
        <title>Actinomadura physcomitrii sp. nov., a novel actinomycete isolated from moss [Physcomitrium sphaericum (Ludw) Fuernr].</title>
        <authorList>
            <person name="Zhuang X."/>
        </authorList>
    </citation>
    <scope>NUCLEOTIDE SEQUENCE [LARGE SCALE GENOMIC DNA]</scope>
    <source>
        <strain evidence="3">LD22</strain>
    </source>
</reference>
<keyword evidence="1" id="KW-0812">Transmembrane</keyword>
<protein>
    <recommendedName>
        <fullName evidence="2">YiaAB two helix domain-containing protein</fullName>
    </recommendedName>
</protein>
<proteinExistence type="predicted"/>
<keyword evidence="1" id="KW-0472">Membrane</keyword>
<evidence type="ECO:0000256" key="1">
    <source>
        <dbReference type="SAM" id="Phobius"/>
    </source>
</evidence>
<dbReference type="GO" id="GO:0006974">
    <property type="term" value="P:DNA damage response"/>
    <property type="evidence" value="ECO:0007669"/>
    <property type="project" value="TreeGrafter"/>
</dbReference>
<comment type="caution">
    <text evidence="3">The sequence shown here is derived from an EMBL/GenBank/DDBJ whole genome shotgun (WGS) entry which is preliminary data.</text>
</comment>
<dbReference type="InterPro" id="IPR008024">
    <property type="entry name" value="YiaAB"/>
</dbReference>
<evidence type="ECO:0000313" key="4">
    <source>
        <dbReference type="Proteomes" id="UP000462055"/>
    </source>
</evidence>
<evidence type="ECO:0000259" key="2">
    <source>
        <dbReference type="Pfam" id="PF05360"/>
    </source>
</evidence>
<dbReference type="RefSeq" id="WP_151598173.1">
    <property type="nucleotide sequence ID" value="NZ_WBMS02000041.1"/>
</dbReference>
<keyword evidence="4" id="KW-1185">Reference proteome</keyword>
<dbReference type="GO" id="GO:0005886">
    <property type="term" value="C:plasma membrane"/>
    <property type="evidence" value="ECO:0007669"/>
    <property type="project" value="TreeGrafter"/>
</dbReference>
<dbReference type="InterPro" id="IPR038972">
    <property type="entry name" value="YiaA-like"/>
</dbReference>
<organism evidence="3 4">
    <name type="scientific">Actinomadura physcomitrii</name>
    <dbReference type="NCBI Taxonomy" id="2650748"/>
    <lineage>
        <taxon>Bacteria</taxon>
        <taxon>Bacillati</taxon>
        <taxon>Actinomycetota</taxon>
        <taxon>Actinomycetes</taxon>
        <taxon>Streptosporangiales</taxon>
        <taxon>Thermomonosporaceae</taxon>
        <taxon>Actinomadura</taxon>
    </lineage>
</organism>
<gene>
    <name evidence="3" type="ORF">F8568_036400</name>
</gene>
<feature type="transmembrane region" description="Helical" evidence="1">
    <location>
        <begin position="12"/>
        <end position="36"/>
    </location>
</feature>
<feature type="domain" description="YiaAB two helix" evidence="2">
    <location>
        <begin position="15"/>
        <end position="67"/>
    </location>
</feature>
<dbReference type="PANTHER" id="PTHR37290">
    <property type="entry name" value="INNER MEMBRANE PROTEIN YIAA-RELATED"/>
    <property type="match status" value="1"/>
</dbReference>
<evidence type="ECO:0000313" key="3">
    <source>
        <dbReference type="EMBL" id="MWA05746.1"/>
    </source>
</evidence>
<dbReference type="EMBL" id="WBMS02000041">
    <property type="protein sequence ID" value="MWA05746.1"/>
    <property type="molecule type" value="Genomic_DNA"/>
</dbReference>
<sequence>MTNPTPPAQPGSAAFFVQAAISFAVSSIGVAAGVIYLPVSAWVRAFLALGLLYVITSTFTLAKCVRDRQESQAVTSRVDQARLDKLLAEHDPYANPTL</sequence>
<keyword evidence="1" id="KW-1133">Transmembrane helix</keyword>
<feature type="transmembrane region" description="Helical" evidence="1">
    <location>
        <begin position="42"/>
        <end position="62"/>
    </location>
</feature>
<accession>A0A6I4MTV0</accession>
<dbReference type="Pfam" id="PF05360">
    <property type="entry name" value="YiaAB"/>
    <property type="match status" value="1"/>
</dbReference>